<dbReference type="InParanoid" id="A0A1C7MZ63"/>
<dbReference type="PANTHER" id="PTHR22914:SF41">
    <property type="entry name" value="CHITIN SYNTHASE 7"/>
    <property type="match status" value="1"/>
</dbReference>
<sequence>MSINSYSYSRRLTFRRLIWRYFSRLLTIIIPDFVLRHVGGMPSFASRTAWREKISLLTLFLLLAGLICFWFEFVSNFFCDPERIFTYDTVFANNSKMAVINGKVVDWRHVSSSQMVDFVNQYPHYDLSANFPKFMMLSRADSDTMYADNIINNCIYYQNRAPAADAWLNHLLSVDDGYLYDKGNRTLLECPIPNRPNVTGAPCFYSSDYKSLFNGLPIKGDIEYDPNTIQSSYNTLPSSSNYTKQAYVILDGNVLDVTAYLRGATTIVPMSSTVSSRSLALERMFLPLDLTIFLYTNLGKDITDYFEGNVTKDAALYRQCLVYLFKKGVVPSHVSSGCARVNPALWATMGVGLIYFMFKASLTYLSRISFIQRFLYSPTPEASSVTLYHQWPHTVLVVPCFAEPFETLKMTVDSLSRSTYEDNKKLLLFVCDGIAMSSQSDSYTHNLLLEYLGYSCKEDPLCHPYTSLGQNKRKINHARVYSGFYETGRNRVPYLVIVKIGQPQEETDYYQSHMSIAPPGNRGKRDSIVLVLSFLERCMNLAKNRMSPLEYEVFNQCYNVLGIDPRKLKYMMVTDADVQVQSDTVQRLVLRLEEDRRLLAVSGHVRPANPEQNIITMLQIFPVYMTYYSRLAYEACMRSVVTLTGGLVMYKIWTENPSQPVDNKLDKKHKLLQQRNLPTASQAYTSQWSKLSDEIIVKNPFNDYDSRTSSMTNDTATTMTTVATNTTAIHRQHPQQQQQRHRTHGRPASNIYSTPQRVSARPESRLSLAPRKDIELRCAHPTVLRGLAAMETDTMHMQNALLLGEDRVASLVLLKSHPNYRLGFEPEAIGYTILPTHFFSLQGQETRRIRSAFHTQLEIQRIAWQLGFTYWLLSTIEIIEAIFAMPVTLYLYNIFGRSLEKLGLSYFVIACSFIGLAVLHMIFFLLRRQFRYVLWFLLYCIISMPLFVVYFPLLAAWQSNYAEYWYDVWPTSAGRTSHLHGLIDRNMPERQLVTASLHKETLDSQPPKEKTNRQSAYTLNLSQGDDGEETVPRMRMNEYEIFEANRLYQAAEAALDSSFAGFTDFAREGSSPSQSATDATVISPPLVQIREGVHSTRTIANYRPSSTEIYSPKSLYPNMKFADELHSPLSSASPYAERSNPFDDIHSVTKSQLDDYCSNPYSHQPTYSNPDTASTIHRNYATAMEDNILVPNSDAFARTLENDQIVTDDALKPELMEHLDDASFQDDRASTLSISSNTFSIHHNEDYNQSTFIPRHRLGNQYQHNPSSQNNYSEGRHRAVHNFTTT</sequence>
<feature type="transmembrane region" description="Helical" evidence="8">
    <location>
        <begin position="344"/>
        <end position="365"/>
    </location>
</feature>
<dbReference type="STRING" id="101091.A0A1C7MZ63"/>
<dbReference type="Proteomes" id="UP000093000">
    <property type="component" value="Unassembled WGS sequence"/>
</dbReference>
<protein>
    <recommendedName>
        <fullName evidence="2">chitin synthase</fullName>
        <ecNumber evidence="2">2.4.1.16</ecNumber>
    </recommendedName>
</protein>
<feature type="transmembrane region" description="Helical" evidence="8">
    <location>
        <begin position="17"/>
        <end position="35"/>
    </location>
</feature>
<dbReference type="OrthoDB" id="2235682at2759"/>
<evidence type="ECO:0000256" key="6">
    <source>
        <dbReference type="ARBA" id="ARBA00023136"/>
    </source>
</evidence>
<evidence type="ECO:0000256" key="4">
    <source>
        <dbReference type="ARBA" id="ARBA00022692"/>
    </source>
</evidence>
<keyword evidence="3" id="KW-0328">Glycosyltransferase</keyword>
<evidence type="ECO:0000256" key="3">
    <source>
        <dbReference type="ARBA" id="ARBA00022676"/>
    </source>
</evidence>
<reference evidence="9 10" key="1">
    <citation type="submission" date="2016-03" db="EMBL/GenBank/DDBJ databases">
        <title>Choanephora cucurbitarum.</title>
        <authorList>
            <person name="Min B."/>
            <person name="Park H."/>
            <person name="Park J.-H."/>
            <person name="Shin H.-D."/>
            <person name="Choi I.-G."/>
        </authorList>
    </citation>
    <scope>NUCLEOTIDE SEQUENCE [LARGE SCALE GENOMIC DNA]</scope>
    <source>
        <strain evidence="9 10">KUS-F28377</strain>
    </source>
</reference>
<feature type="transmembrane region" description="Helical" evidence="8">
    <location>
        <begin position="933"/>
        <end position="957"/>
    </location>
</feature>
<dbReference type="GO" id="GO:0004100">
    <property type="term" value="F:chitin synthase activity"/>
    <property type="evidence" value="ECO:0007669"/>
    <property type="project" value="UniProtKB-EC"/>
</dbReference>
<evidence type="ECO:0000256" key="5">
    <source>
        <dbReference type="ARBA" id="ARBA00022989"/>
    </source>
</evidence>
<dbReference type="GO" id="GO:0006031">
    <property type="term" value="P:chitin biosynthetic process"/>
    <property type="evidence" value="ECO:0007669"/>
    <property type="project" value="TreeGrafter"/>
</dbReference>
<feature type="compositionally biased region" description="Polar residues" evidence="7">
    <location>
        <begin position="1260"/>
        <end position="1273"/>
    </location>
</feature>
<evidence type="ECO:0000313" key="10">
    <source>
        <dbReference type="Proteomes" id="UP000093000"/>
    </source>
</evidence>
<gene>
    <name evidence="9" type="primary">CHS8_5</name>
    <name evidence="9" type="ORF">A0J61_09889</name>
</gene>
<organism evidence="9 10">
    <name type="scientific">Choanephora cucurbitarum</name>
    <dbReference type="NCBI Taxonomy" id="101091"/>
    <lineage>
        <taxon>Eukaryota</taxon>
        <taxon>Fungi</taxon>
        <taxon>Fungi incertae sedis</taxon>
        <taxon>Mucoromycota</taxon>
        <taxon>Mucoromycotina</taxon>
        <taxon>Mucoromycetes</taxon>
        <taxon>Mucorales</taxon>
        <taxon>Mucorineae</taxon>
        <taxon>Choanephoraceae</taxon>
        <taxon>Choanephoroideae</taxon>
        <taxon>Choanephora</taxon>
    </lineage>
</organism>
<evidence type="ECO:0000256" key="8">
    <source>
        <dbReference type="SAM" id="Phobius"/>
    </source>
</evidence>
<accession>A0A1C7MZ63</accession>
<dbReference type="GO" id="GO:0030428">
    <property type="term" value="C:cell septum"/>
    <property type="evidence" value="ECO:0007669"/>
    <property type="project" value="TreeGrafter"/>
</dbReference>
<evidence type="ECO:0000313" key="9">
    <source>
        <dbReference type="EMBL" id="OBZ82061.1"/>
    </source>
</evidence>
<feature type="transmembrane region" description="Helical" evidence="8">
    <location>
        <begin position="870"/>
        <end position="892"/>
    </location>
</feature>
<comment type="subcellular location">
    <subcellularLocation>
        <location evidence="1">Membrane</location>
        <topology evidence="1">Multi-pass membrane protein</topology>
    </subcellularLocation>
</comment>
<dbReference type="InterPro" id="IPR029044">
    <property type="entry name" value="Nucleotide-diphossugar_trans"/>
</dbReference>
<name>A0A1C7MZ63_9FUNG</name>
<feature type="transmembrane region" description="Helical" evidence="8">
    <location>
        <begin position="56"/>
        <end position="78"/>
    </location>
</feature>
<keyword evidence="6 8" id="KW-0472">Membrane</keyword>
<evidence type="ECO:0000256" key="1">
    <source>
        <dbReference type="ARBA" id="ARBA00004141"/>
    </source>
</evidence>
<feature type="region of interest" description="Disordered" evidence="7">
    <location>
        <begin position="731"/>
        <end position="764"/>
    </location>
</feature>
<dbReference type="EMBL" id="LUGH01000964">
    <property type="protein sequence ID" value="OBZ82061.1"/>
    <property type="molecule type" value="Genomic_DNA"/>
</dbReference>
<dbReference type="Pfam" id="PF03142">
    <property type="entry name" value="Chitin_synth_2"/>
    <property type="match status" value="2"/>
</dbReference>
<dbReference type="InterPro" id="IPR004835">
    <property type="entry name" value="Chitin_synth"/>
</dbReference>
<evidence type="ECO:0000256" key="7">
    <source>
        <dbReference type="SAM" id="MobiDB-lite"/>
    </source>
</evidence>
<dbReference type="EC" id="2.4.1.16" evidence="2"/>
<feature type="region of interest" description="Disordered" evidence="7">
    <location>
        <begin position="1259"/>
        <end position="1286"/>
    </location>
</feature>
<keyword evidence="10" id="KW-1185">Reference proteome</keyword>
<keyword evidence="4 8" id="KW-0812">Transmembrane</keyword>
<proteinExistence type="predicted"/>
<dbReference type="GO" id="GO:0016020">
    <property type="term" value="C:membrane"/>
    <property type="evidence" value="ECO:0007669"/>
    <property type="project" value="UniProtKB-SubCell"/>
</dbReference>
<evidence type="ECO:0000256" key="2">
    <source>
        <dbReference type="ARBA" id="ARBA00012543"/>
    </source>
</evidence>
<keyword evidence="5 8" id="KW-1133">Transmembrane helix</keyword>
<dbReference type="SUPFAM" id="SSF53448">
    <property type="entry name" value="Nucleotide-diphospho-sugar transferases"/>
    <property type="match status" value="1"/>
</dbReference>
<dbReference type="GO" id="GO:0071944">
    <property type="term" value="C:cell periphery"/>
    <property type="evidence" value="ECO:0007669"/>
    <property type="project" value="TreeGrafter"/>
</dbReference>
<comment type="caution">
    <text evidence="9">The sequence shown here is derived from an EMBL/GenBank/DDBJ whole genome shotgun (WGS) entry which is preliminary data.</text>
</comment>
<feature type="transmembrane region" description="Helical" evidence="8">
    <location>
        <begin position="904"/>
        <end position="926"/>
    </location>
</feature>
<keyword evidence="3" id="KW-0808">Transferase</keyword>
<dbReference type="PANTHER" id="PTHR22914">
    <property type="entry name" value="CHITIN SYNTHASE"/>
    <property type="match status" value="1"/>
</dbReference>